<dbReference type="SUPFAM" id="SSF52266">
    <property type="entry name" value="SGNH hydrolase"/>
    <property type="match status" value="1"/>
</dbReference>
<dbReference type="GO" id="GO:0016788">
    <property type="term" value="F:hydrolase activity, acting on ester bonds"/>
    <property type="evidence" value="ECO:0007669"/>
    <property type="project" value="InterPro"/>
</dbReference>
<dbReference type="Pfam" id="PF00657">
    <property type="entry name" value="Lipase_GDSL"/>
    <property type="match status" value="2"/>
</dbReference>
<dbReference type="PANTHER" id="PTHR45642:SF95">
    <property type="entry name" value="GDSL-LIKE LIPASE_ACYLHYDROLASE FAMILY PROTEIN, EXPRESSED"/>
    <property type="match status" value="1"/>
</dbReference>
<dbReference type="GO" id="GO:0005576">
    <property type="term" value="C:extracellular region"/>
    <property type="evidence" value="ECO:0007669"/>
    <property type="project" value="TreeGrafter"/>
</dbReference>
<dbReference type="InterPro" id="IPR050592">
    <property type="entry name" value="GDSL_lipolytic_enzyme"/>
</dbReference>
<evidence type="ECO:0008006" key="4">
    <source>
        <dbReference type="Google" id="ProtNLM"/>
    </source>
</evidence>
<dbReference type="Gene3D" id="3.40.50.1110">
    <property type="entry name" value="SGNH hydrolase"/>
    <property type="match status" value="2"/>
</dbReference>
<accession>A0A498HZF1</accession>
<dbReference type="AlphaFoldDB" id="A0A498HZF1"/>
<reference evidence="2 3" key="1">
    <citation type="submission" date="2018-10" db="EMBL/GenBank/DDBJ databases">
        <title>A high-quality apple genome assembly.</title>
        <authorList>
            <person name="Hu J."/>
        </authorList>
    </citation>
    <scope>NUCLEOTIDE SEQUENCE [LARGE SCALE GENOMIC DNA]</scope>
    <source>
        <strain evidence="3">cv. HFTH1</strain>
        <tissue evidence="2">Young leaf</tissue>
    </source>
</reference>
<gene>
    <name evidence="2" type="ORF">DVH24_029708</name>
</gene>
<comment type="caution">
    <text evidence="2">The sequence shown here is derived from an EMBL/GenBank/DDBJ whole genome shotgun (WGS) entry which is preliminary data.</text>
</comment>
<dbReference type="Proteomes" id="UP000290289">
    <property type="component" value="Chromosome 15"/>
</dbReference>
<dbReference type="InterPro" id="IPR001087">
    <property type="entry name" value="GDSL"/>
</dbReference>
<dbReference type="EMBL" id="RDQH01000341">
    <property type="protein sequence ID" value="RXH74987.1"/>
    <property type="molecule type" value="Genomic_DNA"/>
</dbReference>
<comment type="similarity">
    <text evidence="1">Belongs to the 'GDSL' lipolytic enzyme family.</text>
</comment>
<dbReference type="FunFam" id="3.40.50.1110:FF:000003">
    <property type="entry name" value="GDSL esterase/lipase APG"/>
    <property type="match status" value="2"/>
</dbReference>
<keyword evidence="3" id="KW-1185">Reference proteome</keyword>
<dbReference type="CDD" id="cd01837">
    <property type="entry name" value="SGNH_plant_lipase_like"/>
    <property type="match status" value="2"/>
</dbReference>
<evidence type="ECO:0000313" key="2">
    <source>
        <dbReference type="EMBL" id="RXH74987.1"/>
    </source>
</evidence>
<dbReference type="InterPro" id="IPR036514">
    <property type="entry name" value="SGNH_hydro_sf"/>
</dbReference>
<organism evidence="2 3">
    <name type="scientific">Malus domestica</name>
    <name type="common">Apple</name>
    <name type="synonym">Pyrus malus</name>
    <dbReference type="NCBI Taxonomy" id="3750"/>
    <lineage>
        <taxon>Eukaryota</taxon>
        <taxon>Viridiplantae</taxon>
        <taxon>Streptophyta</taxon>
        <taxon>Embryophyta</taxon>
        <taxon>Tracheophyta</taxon>
        <taxon>Spermatophyta</taxon>
        <taxon>Magnoliopsida</taxon>
        <taxon>eudicotyledons</taxon>
        <taxon>Gunneridae</taxon>
        <taxon>Pentapetalae</taxon>
        <taxon>rosids</taxon>
        <taxon>fabids</taxon>
        <taxon>Rosales</taxon>
        <taxon>Rosaceae</taxon>
        <taxon>Amygdaloideae</taxon>
        <taxon>Maleae</taxon>
        <taxon>Malus</taxon>
    </lineage>
</organism>
<evidence type="ECO:0000256" key="1">
    <source>
        <dbReference type="ARBA" id="ARBA00008668"/>
    </source>
</evidence>
<dbReference type="PANTHER" id="PTHR45642">
    <property type="entry name" value="GDSL ESTERASE/LIPASE EXL3"/>
    <property type="match status" value="1"/>
</dbReference>
<protein>
    <recommendedName>
        <fullName evidence="4">GDSL esterase/lipase EXL3</fullName>
    </recommendedName>
</protein>
<dbReference type="STRING" id="3750.A0A498HZF1"/>
<evidence type="ECO:0000313" key="3">
    <source>
        <dbReference type="Proteomes" id="UP000290289"/>
    </source>
</evidence>
<proteinExistence type="inferred from homology"/>
<sequence>MSKFPHTDLIVGVKKILPAYLDPSPKVQDLLTGGSQKMNCMMHINHNVDTMILYMNSGFEVMNQGCCGTGTQRRRLSQHQRIIELTSYYSSDISRDITFEFPVLFFYHNVAAVKLPNNEKIPAVIVFGDSVVDSGNNNNISTLVKCNFPPYGRDFVGQRPTGRFGNGRVPSDLIAKLVGVNKILPAYLDPKLKIQDLLTGVSFTSCGSGYDPLTPKIVSVLSLSDQIDMFKTYINKITAAVGKESAATILSKSIYIVCTGSNDIVNTYFSTPLRRPRYDISAYTDLMVESASSFFQELYGLGARRIGVVSLPPIGCLSSQRTLRGGRDRGCLETINQAASLFNSKLSPEVDAFNMRLPEARLVYLDVYNTLLSLIRNPTQYGFEVMDQGCCGTGNIKVSILCTRYSPGTCNDASKYIFWDSYHPSKKGYEVITPMVFDSQTSNSSVKFLSIVIVLFLFHYASGTAVKLPENKKIPAVIVFGNSIVDPGNNNNIKTTVKANFPPYGRDFIERRPTGRFNNGRVPSDFIAESAGVKKILPPYLDPNLSLQDLLTGVSFASGGSGYDPLSSQIVSVLSLSDQLDLFKHYIRRINAAIGNERTAIILSKSIYIVCTGTDDIANTYLLHQATLKCTNKEMGLQELYGLGARRIGVLSLLAIGCVPSQRTLRGGIHRECSEPQNQAAILFNSKLSAQIDAFNKKLPEARLVYLDIYYTLLFLILNPAQYGFEVANRGCCGTRNIEVSLTCNLHTPGTYNDSLKCIFWDSYHLSEKTYAILNPLVFDTQT</sequence>
<dbReference type="InterPro" id="IPR035669">
    <property type="entry name" value="SGNH_plant_lipase-like"/>
</dbReference>
<name>A0A498HZF1_MALDO</name>